<dbReference type="Pfam" id="PF00545">
    <property type="entry name" value="Ribonuclease"/>
    <property type="match status" value="1"/>
</dbReference>
<keyword evidence="8" id="KW-1185">Reference proteome</keyword>
<organism evidence="7 8">
    <name type="scientific">Aplosporella prunicola CBS 121167</name>
    <dbReference type="NCBI Taxonomy" id="1176127"/>
    <lineage>
        <taxon>Eukaryota</taxon>
        <taxon>Fungi</taxon>
        <taxon>Dikarya</taxon>
        <taxon>Ascomycota</taxon>
        <taxon>Pezizomycotina</taxon>
        <taxon>Dothideomycetes</taxon>
        <taxon>Dothideomycetes incertae sedis</taxon>
        <taxon>Botryosphaeriales</taxon>
        <taxon>Aplosporellaceae</taxon>
        <taxon>Aplosporella</taxon>
    </lineage>
</organism>
<evidence type="ECO:0000256" key="6">
    <source>
        <dbReference type="SAM" id="SignalP"/>
    </source>
</evidence>
<dbReference type="GeneID" id="54301927"/>
<feature type="signal peptide" evidence="6">
    <location>
        <begin position="1"/>
        <end position="19"/>
    </location>
</feature>
<keyword evidence="4" id="KW-1015">Disulfide bond</keyword>
<evidence type="ECO:0000313" key="7">
    <source>
        <dbReference type="EMBL" id="KAF2137354.1"/>
    </source>
</evidence>
<protein>
    <submittedName>
        <fullName evidence="7">Uncharacterized protein</fullName>
    </submittedName>
</protein>
<name>A0A6A6B2A6_9PEZI</name>
<dbReference type="GO" id="GO:0003723">
    <property type="term" value="F:RNA binding"/>
    <property type="evidence" value="ECO:0007669"/>
    <property type="project" value="InterPro"/>
</dbReference>
<dbReference type="PANTHER" id="PTHR42104">
    <property type="entry name" value="EXTRACELLULAR GUANYL-SPECIFIC RIBONUCLEASE RNTA (AFU_ORTHOLOGUE AFUA_4G03230)"/>
    <property type="match status" value="1"/>
</dbReference>
<dbReference type="AlphaFoldDB" id="A0A6A6B2A6"/>
<dbReference type="OrthoDB" id="5425539at2759"/>
<evidence type="ECO:0000256" key="4">
    <source>
        <dbReference type="ARBA" id="ARBA00023157"/>
    </source>
</evidence>
<feature type="chain" id="PRO_5025462105" evidence="6">
    <location>
        <begin position="20"/>
        <end position="153"/>
    </location>
</feature>
<evidence type="ECO:0000256" key="1">
    <source>
        <dbReference type="ARBA" id="ARBA00022722"/>
    </source>
</evidence>
<dbReference type="InterPro" id="IPR000026">
    <property type="entry name" value="N1-like"/>
</dbReference>
<gene>
    <name evidence="7" type="ORF">K452DRAFT_321788</name>
</gene>
<dbReference type="SUPFAM" id="SSF53933">
    <property type="entry name" value="Microbial ribonucleases"/>
    <property type="match status" value="1"/>
</dbReference>
<dbReference type="Proteomes" id="UP000799438">
    <property type="component" value="Unassembled WGS sequence"/>
</dbReference>
<reference evidence="7" key="1">
    <citation type="journal article" date="2020" name="Stud. Mycol.">
        <title>101 Dothideomycetes genomes: a test case for predicting lifestyles and emergence of pathogens.</title>
        <authorList>
            <person name="Haridas S."/>
            <person name="Albert R."/>
            <person name="Binder M."/>
            <person name="Bloem J."/>
            <person name="Labutti K."/>
            <person name="Salamov A."/>
            <person name="Andreopoulos B."/>
            <person name="Baker S."/>
            <person name="Barry K."/>
            <person name="Bills G."/>
            <person name="Bluhm B."/>
            <person name="Cannon C."/>
            <person name="Castanera R."/>
            <person name="Culley D."/>
            <person name="Daum C."/>
            <person name="Ezra D."/>
            <person name="Gonzalez J."/>
            <person name="Henrissat B."/>
            <person name="Kuo A."/>
            <person name="Liang C."/>
            <person name="Lipzen A."/>
            <person name="Lutzoni F."/>
            <person name="Magnuson J."/>
            <person name="Mondo S."/>
            <person name="Nolan M."/>
            <person name="Ohm R."/>
            <person name="Pangilinan J."/>
            <person name="Park H.-J."/>
            <person name="Ramirez L."/>
            <person name="Alfaro M."/>
            <person name="Sun H."/>
            <person name="Tritt A."/>
            <person name="Yoshinaga Y."/>
            <person name="Zwiers L.-H."/>
            <person name="Turgeon B."/>
            <person name="Goodwin S."/>
            <person name="Spatafora J."/>
            <person name="Crous P."/>
            <person name="Grigoriev I."/>
        </authorList>
    </citation>
    <scope>NUCLEOTIDE SEQUENCE</scope>
    <source>
        <strain evidence="7">CBS 121167</strain>
    </source>
</reference>
<accession>A0A6A6B2A6</accession>
<proteinExistence type="predicted"/>
<sequence length="153" mass="16391">MFFPLKSAFLLGLAAISVASPIANADAASASAGEVAYANNLFARAKVPEMVKCRDKEYSKADINNALSQARTAQSQGGVGGFPKFFGNEGKDRKPVFPNIPKSTNLYEYPLKKDSAWTGGAKDPVRVVMKEDYSYAGVMGHTPDVSNAYKKCA</sequence>
<dbReference type="InterPro" id="IPR016191">
    <property type="entry name" value="Ribonuclease/ribotoxin"/>
</dbReference>
<evidence type="ECO:0000256" key="5">
    <source>
        <dbReference type="ARBA" id="ARBA00023239"/>
    </source>
</evidence>
<dbReference type="RefSeq" id="XP_033393072.1">
    <property type="nucleotide sequence ID" value="XM_033544431.1"/>
</dbReference>
<dbReference type="GO" id="GO:0046589">
    <property type="term" value="F:ribonuclease T1 activity"/>
    <property type="evidence" value="ECO:0007669"/>
    <property type="project" value="UniProtKB-EC"/>
</dbReference>
<dbReference type="Gene3D" id="3.10.450.30">
    <property type="entry name" value="Microbial ribonucleases"/>
    <property type="match status" value="1"/>
</dbReference>
<keyword evidence="6" id="KW-0732">Signal</keyword>
<keyword evidence="1" id="KW-0540">Nuclease</keyword>
<dbReference type="EMBL" id="ML995503">
    <property type="protein sequence ID" value="KAF2137354.1"/>
    <property type="molecule type" value="Genomic_DNA"/>
</dbReference>
<keyword evidence="2" id="KW-0255">Endonuclease</keyword>
<keyword evidence="3" id="KW-0378">Hydrolase</keyword>
<evidence type="ECO:0000256" key="3">
    <source>
        <dbReference type="ARBA" id="ARBA00022801"/>
    </source>
</evidence>
<keyword evidence="5" id="KW-0456">Lyase</keyword>
<evidence type="ECO:0000256" key="2">
    <source>
        <dbReference type="ARBA" id="ARBA00022759"/>
    </source>
</evidence>
<dbReference type="PANTHER" id="PTHR42104:SF2">
    <property type="entry name" value="GUANYL-SPECIFIC RIBONUCLEASE, PUTATIVE (AFU_ORTHOLOGUE AFUA_4G01200)-RELATED"/>
    <property type="match status" value="1"/>
</dbReference>
<evidence type="ECO:0000313" key="8">
    <source>
        <dbReference type="Proteomes" id="UP000799438"/>
    </source>
</evidence>
<dbReference type="GO" id="GO:0016787">
    <property type="term" value="F:hydrolase activity"/>
    <property type="evidence" value="ECO:0007669"/>
    <property type="project" value="UniProtKB-KW"/>
</dbReference>